<feature type="domain" description="Metalloenzyme" evidence="5">
    <location>
        <begin position="1"/>
        <end position="387"/>
    </location>
</feature>
<dbReference type="InterPro" id="IPR024052">
    <property type="entry name" value="Phosphopentomutase_DeoB_cap_sf"/>
</dbReference>
<evidence type="ECO:0000313" key="7">
    <source>
        <dbReference type="Proteomes" id="UP000075737"/>
    </source>
</evidence>
<sequence length="400" mass="43789">MRALILVIDSLGVGEMADVPEVRPQDIGANTLKHVSEYNDNYSLNNLELMGAGLIVESKNIKKVSNPIASYGCSNLEHEGADTFQGHQEIVGSKPRKALVQPFKECIDKVKTELEKAGFDVTIPNSKHPFLLVNGVVTIADNIEADIGLNYNVTAPLDYISFEEELKIGQIVRDNVNVGRVIVLGGKGITINDILNAAEEKSNNIVGINCTKAGVYNKGYMVRHLGYGIDPNVQVTTILKKHSFDVSLIGKAADVINCDGADYNPCVDTETVLSILLNKLDSISNGLIMANVQETDLAGHSQDVEKYAEKLKLVDDYIPKIIDKMKGDDILFITGDHGNDPTIGQNHHTREKALLLVYGKKLRPVKLGERKTLSDIGATIADYFDVEKPKNGESFLNMMK</sequence>
<protein>
    <submittedName>
        <fullName evidence="6">Phosphopentomutase</fullName>
        <ecNumber evidence="6">5.4.2.7</ecNumber>
    </submittedName>
</protein>
<dbReference type="EC" id="5.4.2.7" evidence="6"/>
<dbReference type="STRING" id="520767.ATZ99_08570"/>
<name>A0A162MRV3_9FIRM</name>
<comment type="similarity">
    <text evidence="1">Belongs to the phosphopentomutase family.</text>
</comment>
<evidence type="ECO:0000259" key="5">
    <source>
        <dbReference type="Pfam" id="PF01676"/>
    </source>
</evidence>
<dbReference type="CDD" id="cd16009">
    <property type="entry name" value="PPM"/>
    <property type="match status" value="1"/>
</dbReference>
<dbReference type="InterPro" id="IPR017850">
    <property type="entry name" value="Alkaline_phosphatase_core_sf"/>
</dbReference>
<organism evidence="6 7">
    <name type="scientific">Thermovenabulum gondwanense</name>
    <dbReference type="NCBI Taxonomy" id="520767"/>
    <lineage>
        <taxon>Bacteria</taxon>
        <taxon>Bacillati</taxon>
        <taxon>Bacillota</taxon>
        <taxon>Clostridia</taxon>
        <taxon>Thermosediminibacterales</taxon>
        <taxon>Thermosediminibacteraceae</taxon>
        <taxon>Thermovenabulum</taxon>
    </lineage>
</organism>
<dbReference type="EMBL" id="LOHZ01000023">
    <property type="protein sequence ID" value="KYO67039.1"/>
    <property type="molecule type" value="Genomic_DNA"/>
</dbReference>
<evidence type="ECO:0000256" key="2">
    <source>
        <dbReference type="ARBA" id="ARBA00022723"/>
    </source>
</evidence>
<proteinExistence type="inferred from homology"/>
<dbReference type="Pfam" id="PF01676">
    <property type="entry name" value="Metalloenzyme"/>
    <property type="match status" value="1"/>
</dbReference>
<dbReference type="SUPFAM" id="SSF53649">
    <property type="entry name" value="Alkaline phosphatase-like"/>
    <property type="match status" value="1"/>
</dbReference>
<dbReference type="AlphaFoldDB" id="A0A162MRV3"/>
<reference evidence="6 7" key="1">
    <citation type="submission" date="2015-12" db="EMBL/GenBank/DDBJ databases">
        <title>Draft genome of Thermovenabulum gondwanense isolated from a red thermophilic microbial mat colonisisng an outflow channel of a bore well.</title>
        <authorList>
            <person name="Patel B.K."/>
        </authorList>
    </citation>
    <scope>NUCLEOTIDE SEQUENCE [LARGE SCALE GENOMIC DNA]</scope>
    <source>
        <strain evidence="6 7">R270</strain>
    </source>
</reference>
<dbReference type="Gene3D" id="3.40.720.10">
    <property type="entry name" value="Alkaline Phosphatase, subunit A"/>
    <property type="match status" value="1"/>
</dbReference>
<keyword evidence="7" id="KW-1185">Reference proteome</keyword>
<evidence type="ECO:0000256" key="3">
    <source>
        <dbReference type="ARBA" id="ARBA00023211"/>
    </source>
</evidence>
<dbReference type="PANTHER" id="PTHR21110:SF0">
    <property type="entry name" value="PHOSPHOPENTOMUTASE"/>
    <property type="match status" value="1"/>
</dbReference>
<dbReference type="GO" id="GO:0000287">
    <property type="term" value="F:magnesium ion binding"/>
    <property type="evidence" value="ECO:0007669"/>
    <property type="project" value="InterPro"/>
</dbReference>
<dbReference type="GO" id="GO:0009117">
    <property type="term" value="P:nucleotide metabolic process"/>
    <property type="evidence" value="ECO:0007669"/>
    <property type="project" value="InterPro"/>
</dbReference>
<dbReference type="OrthoDB" id="9769930at2"/>
<dbReference type="RefSeq" id="WP_068748006.1">
    <property type="nucleotide sequence ID" value="NZ_LOHZ01000023.1"/>
</dbReference>
<dbReference type="PATRIC" id="fig|520767.4.peg.952"/>
<evidence type="ECO:0000313" key="6">
    <source>
        <dbReference type="EMBL" id="KYO67039.1"/>
    </source>
</evidence>
<comment type="caution">
    <text evidence="6">The sequence shown here is derived from an EMBL/GenBank/DDBJ whole genome shotgun (WGS) entry which is preliminary data.</text>
</comment>
<dbReference type="GO" id="GO:0043094">
    <property type="term" value="P:metabolic compound salvage"/>
    <property type="evidence" value="ECO:0007669"/>
    <property type="project" value="InterPro"/>
</dbReference>
<evidence type="ECO:0000256" key="1">
    <source>
        <dbReference type="ARBA" id="ARBA00010373"/>
    </source>
</evidence>
<dbReference type="Proteomes" id="UP000075737">
    <property type="component" value="Unassembled WGS sequence"/>
</dbReference>
<dbReference type="GO" id="GO:0008973">
    <property type="term" value="F:phosphopentomutase activity"/>
    <property type="evidence" value="ECO:0007669"/>
    <property type="project" value="UniProtKB-EC"/>
</dbReference>
<keyword evidence="4 6" id="KW-0413">Isomerase</keyword>
<dbReference type="PIRSF" id="PIRSF001491">
    <property type="entry name" value="Ppentomutase"/>
    <property type="match status" value="1"/>
</dbReference>
<accession>A0A162MRV3</accession>
<keyword evidence="2" id="KW-0479">Metal-binding</keyword>
<gene>
    <name evidence="6" type="primary">deoB_1</name>
    <name evidence="6" type="ORF">ATZ99_08570</name>
</gene>
<dbReference type="InterPro" id="IPR006124">
    <property type="entry name" value="Metalloenzyme"/>
</dbReference>
<dbReference type="GO" id="GO:0005829">
    <property type="term" value="C:cytosol"/>
    <property type="evidence" value="ECO:0007669"/>
    <property type="project" value="TreeGrafter"/>
</dbReference>
<dbReference type="Gene3D" id="3.30.70.1250">
    <property type="entry name" value="Phosphopentomutase"/>
    <property type="match status" value="1"/>
</dbReference>
<evidence type="ECO:0000256" key="4">
    <source>
        <dbReference type="ARBA" id="ARBA00023235"/>
    </source>
</evidence>
<dbReference type="NCBIfam" id="NF009049">
    <property type="entry name" value="PRK12383.1"/>
    <property type="match status" value="1"/>
</dbReference>
<dbReference type="InterPro" id="IPR010045">
    <property type="entry name" value="DeoB"/>
</dbReference>
<keyword evidence="3" id="KW-0464">Manganese</keyword>
<dbReference type="PANTHER" id="PTHR21110">
    <property type="entry name" value="PHOSPHOPENTOMUTASE"/>
    <property type="match status" value="1"/>
</dbReference>